<dbReference type="PANTHER" id="PTHR36303:SF1">
    <property type="entry name" value="2',3'-CYCLIC-NUCLEOTIDE 2'-PHOSPHODIESTERASE"/>
    <property type="match status" value="1"/>
</dbReference>
<dbReference type="PIRSF" id="PIRSF004789">
    <property type="entry name" value="DR1281"/>
    <property type="match status" value="1"/>
</dbReference>
<dbReference type="KEGG" id="dmt:DESME_05980"/>
<dbReference type="CDD" id="cd07382">
    <property type="entry name" value="MPP_DR1281"/>
    <property type="match status" value="1"/>
</dbReference>
<dbReference type="OrthoDB" id="9801109at2"/>
<dbReference type="STRING" id="871968.DESME_05980"/>
<dbReference type="InterPro" id="IPR005235">
    <property type="entry name" value="YmdB-like"/>
</dbReference>
<keyword evidence="3" id="KW-0378">Hydrolase</keyword>
<dbReference type="GO" id="GO:0046872">
    <property type="term" value="F:metal ion binding"/>
    <property type="evidence" value="ECO:0007669"/>
    <property type="project" value="UniProtKB-KW"/>
</dbReference>
<dbReference type="eggNOG" id="COG1692">
    <property type="taxonomic scope" value="Bacteria"/>
</dbReference>
<accession>W0EAV9</accession>
<evidence type="ECO:0000256" key="3">
    <source>
        <dbReference type="ARBA" id="ARBA00022801"/>
    </source>
</evidence>
<evidence type="ECO:0000256" key="6">
    <source>
        <dbReference type="PIRSR" id="PIRSR004789-50"/>
    </source>
</evidence>
<feature type="binding site" evidence="7">
    <location>
        <position position="39"/>
    </location>
    <ligand>
        <name>Fe cation</name>
        <dbReference type="ChEBI" id="CHEBI:24875"/>
        <label>2</label>
    </ligand>
</feature>
<feature type="binding site" evidence="7">
    <location>
        <position position="40"/>
    </location>
    <ligand>
        <name>Fe cation</name>
        <dbReference type="ChEBI" id="CHEBI:24875"/>
        <label>1</label>
    </ligand>
</feature>
<dbReference type="FunFam" id="3.60.21.10:FF:000016">
    <property type="entry name" value="Putative metallophosphoesterase"/>
    <property type="match status" value="1"/>
</dbReference>
<dbReference type="SUPFAM" id="SSF56300">
    <property type="entry name" value="Metallo-dependent phosphatases"/>
    <property type="match status" value="1"/>
</dbReference>
<comment type="similarity">
    <text evidence="5">Belongs to the YmdB-like family.</text>
</comment>
<feature type="active site" description="Proton donor" evidence="6">
    <location>
        <position position="68"/>
    </location>
</feature>
<dbReference type="Proteomes" id="UP000010847">
    <property type="component" value="Chromosome"/>
</dbReference>
<organism evidence="8 9">
    <name type="scientific">Desulfitobacterium metallireducens DSM 15288</name>
    <dbReference type="NCBI Taxonomy" id="871968"/>
    <lineage>
        <taxon>Bacteria</taxon>
        <taxon>Bacillati</taxon>
        <taxon>Bacillota</taxon>
        <taxon>Clostridia</taxon>
        <taxon>Eubacteriales</taxon>
        <taxon>Desulfitobacteriaceae</taxon>
        <taxon>Desulfitobacterium</taxon>
    </lineage>
</organism>
<protein>
    <submittedName>
        <fullName evidence="8">Metallophosphoesterase</fullName>
    </submittedName>
</protein>
<keyword evidence="2 7" id="KW-0479">Metal-binding</keyword>
<dbReference type="InterPro" id="IPR029052">
    <property type="entry name" value="Metallo-depent_PP-like"/>
</dbReference>
<name>W0EAV9_9FIRM</name>
<dbReference type="Pfam" id="PF13277">
    <property type="entry name" value="YmdB"/>
    <property type="match status" value="1"/>
</dbReference>
<dbReference type="EMBL" id="CP007032">
    <property type="protein sequence ID" value="AHF06653.1"/>
    <property type="molecule type" value="Genomic_DNA"/>
</dbReference>
<dbReference type="Gene3D" id="3.60.21.10">
    <property type="match status" value="1"/>
</dbReference>
<reference evidence="8 9" key="1">
    <citation type="submission" date="2013-12" db="EMBL/GenBank/DDBJ databases">
        <authorList>
            <consortium name="DOE Joint Genome Institute"/>
            <person name="Smidt H."/>
            <person name="Huntemann M."/>
            <person name="Han J."/>
            <person name="Chen A."/>
            <person name="Kyrpides N."/>
            <person name="Mavromatis K."/>
            <person name="Markowitz V."/>
            <person name="Palaniappan K."/>
            <person name="Ivanova N."/>
            <person name="Schaumberg A."/>
            <person name="Pati A."/>
            <person name="Liolios K."/>
            <person name="Nordberg H.P."/>
            <person name="Cantor M.N."/>
            <person name="Hua S.X."/>
            <person name="Woyke T."/>
        </authorList>
    </citation>
    <scope>NUCLEOTIDE SEQUENCE [LARGE SCALE GENOMIC DNA]</scope>
    <source>
        <strain evidence="9">DSM 15288</strain>
    </source>
</reference>
<gene>
    <name evidence="8" type="ORF">DESME_05980</name>
</gene>
<evidence type="ECO:0000256" key="1">
    <source>
        <dbReference type="ARBA" id="ARBA00001965"/>
    </source>
</evidence>
<feature type="binding site" evidence="7">
    <location>
        <position position="67"/>
    </location>
    <ligand>
        <name>Fe cation</name>
        <dbReference type="ChEBI" id="CHEBI:24875"/>
        <label>2</label>
    </ligand>
</feature>
<dbReference type="GO" id="GO:0004113">
    <property type="term" value="F:2',3'-cyclic-nucleotide 3'-phosphodiesterase activity"/>
    <property type="evidence" value="ECO:0007669"/>
    <property type="project" value="TreeGrafter"/>
</dbReference>
<dbReference type="AlphaFoldDB" id="W0EAV9"/>
<dbReference type="RefSeq" id="WP_006715679.1">
    <property type="nucleotide sequence ID" value="NZ_CP007032.1"/>
</dbReference>
<evidence type="ECO:0000256" key="2">
    <source>
        <dbReference type="ARBA" id="ARBA00022723"/>
    </source>
</evidence>
<feature type="binding site" evidence="7">
    <location>
        <position position="150"/>
    </location>
    <ligand>
        <name>Fe cation</name>
        <dbReference type="ChEBI" id="CHEBI:24875"/>
        <label>2</label>
    </ligand>
</feature>
<dbReference type="NCBIfam" id="TIGR00282">
    <property type="entry name" value="TIGR00282 family metallophosphoesterase"/>
    <property type="match status" value="1"/>
</dbReference>
<evidence type="ECO:0000313" key="9">
    <source>
        <dbReference type="Proteomes" id="UP000010847"/>
    </source>
</evidence>
<dbReference type="HOGENOM" id="CLU_068238_0_0_9"/>
<evidence type="ECO:0000256" key="7">
    <source>
        <dbReference type="PIRSR" id="PIRSR004789-51"/>
    </source>
</evidence>
<evidence type="ECO:0000313" key="8">
    <source>
        <dbReference type="EMBL" id="AHF06653.1"/>
    </source>
</evidence>
<evidence type="ECO:0000256" key="5">
    <source>
        <dbReference type="ARBA" id="ARBA00061401"/>
    </source>
</evidence>
<keyword evidence="4" id="KW-0408">Iron</keyword>
<proteinExistence type="inferred from homology"/>
<feature type="binding site" evidence="7">
    <location>
        <position position="39"/>
    </location>
    <ligand>
        <name>Fe cation</name>
        <dbReference type="ChEBI" id="CHEBI:24875"/>
        <label>1</label>
    </ligand>
</feature>
<keyword evidence="9" id="KW-1185">Reference proteome</keyword>
<feature type="binding site" evidence="7">
    <location>
        <position position="175"/>
    </location>
    <ligand>
        <name>Fe cation</name>
        <dbReference type="ChEBI" id="CHEBI:24875"/>
        <label>2</label>
    </ligand>
</feature>
<feature type="binding site" evidence="7">
    <location>
        <position position="8"/>
    </location>
    <ligand>
        <name>Fe cation</name>
        <dbReference type="ChEBI" id="CHEBI:24875"/>
        <label>1</label>
    </ligand>
</feature>
<feature type="binding site" evidence="7">
    <location>
        <position position="177"/>
    </location>
    <ligand>
        <name>Fe cation</name>
        <dbReference type="ChEBI" id="CHEBI:24875"/>
        <label>1</label>
    </ligand>
</feature>
<dbReference type="PANTHER" id="PTHR36303">
    <property type="entry name" value="2',3'-CYCLIC-NUCLEOTIDE 2'-PHOSPHODIESTERASE"/>
    <property type="match status" value="1"/>
</dbReference>
<comment type="cofactor">
    <cofactor evidence="1">
        <name>Fe(3+)</name>
        <dbReference type="ChEBI" id="CHEBI:29034"/>
    </cofactor>
</comment>
<sequence length="262" mass="28717">MNILFIGDIFGNPGRNAIRYFLKDLKKEYSVDVTIANAENSAGGKGITRVIANELFAEGIDFLTMGNHVWDQRSITSFIDEEPRLIRPANYPIGAPGKGYGFIRVEGQKVGVLNLSGRVYLPPLDDPFSMSIRWINELAKETSIIIVDIHAEATSEKIALGWFLDGKVTAVLGTHTHVQTADARILNNGTAYITDVGMTGPRDSVLGVKKELIINRFLTQMPVKFEAASGPIQINAVVINVDDRTGKALHITPIQKTADVKE</sequence>
<evidence type="ECO:0000256" key="4">
    <source>
        <dbReference type="ARBA" id="ARBA00023004"/>
    </source>
</evidence>